<dbReference type="InterPro" id="IPR036732">
    <property type="entry name" value="AFP_Neu5c_C_sf"/>
</dbReference>
<evidence type="ECO:0000259" key="1">
    <source>
        <dbReference type="Pfam" id="PF03102"/>
    </source>
</evidence>
<dbReference type="PANTHER" id="PTHR42966">
    <property type="entry name" value="N-ACETYLNEURAMINATE SYNTHASE"/>
    <property type="match status" value="1"/>
</dbReference>
<organism evidence="3 4">
    <name type="scientific">Vallitalea pronyensis</name>
    <dbReference type="NCBI Taxonomy" id="1348613"/>
    <lineage>
        <taxon>Bacteria</taxon>
        <taxon>Bacillati</taxon>
        <taxon>Bacillota</taxon>
        <taxon>Clostridia</taxon>
        <taxon>Lachnospirales</taxon>
        <taxon>Vallitaleaceae</taxon>
        <taxon>Vallitalea</taxon>
    </lineage>
</organism>
<dbReference type="SUPFAM" id="SSF51269">
    <property type="entry name" value="AFP III-like domain"/>
    <property type="match status" value="1"/>
</dbReference>
<dbReference type="GO" id="GO:0016051">
    <property type="term" value="P:carbohydrate biosynthetic process"/>
    <property type="evidence" value="ECO:0007669"/>
    <property type="project" value="InterPro"/>
</dbReference>
<evidence type="ECO:0000259" key="2">
    <source>
        <dbReference type="Pfam" id="PF08666"/>
    </source>
</evidence>
<accession>A0A8J8MNV0</accession>
<keyword evidence="4" id="KW-1185">Reference proteome</keyword>
<dbReference type="Pfam" id="PF03102">
    <property type="entry name" value="NeuB"/>
    <property type="match status" value="1"/>
</dbReference>
<reference evidence="3" key="1">
    <citation type="submission" date="2020-07" db="EMBL/GenBank/DDBJ databases">
        <title>Vallitalea pronyensis genome.</title>
        <authorList>
            <person name="Postec A."/>
        </authorList>
    </citation>
    <scope>NUCLEOTIDE SEQUENCE</scope>
    <source>
        <strain evidence="3">FatNI3</strain>
    </source>
</reference>
<dbReference type="SUPFAM" id="SSF51569">
    <property type="entry name" value="Aldolase"/>
    <property type="match status" value="1"/>
</dbReference>
<dbReference type="InterPro" id="IPR013785">
    <property type="entry name" value="Aldolase_TIM"/>
</dbReference>
<feature type="domain" description="SAF" evidence="2">
    <location>
        <begin position="294"/>
        <end position="344"/>
    </location>
</feature>
<protein>
    <submittedName>
        <fullName evidence="3">N-acetylneuraminate synthase family protein</fullName>
    </submittedName>
</protein>
<dbReference type="Gene3D" id="3.90.1210.10">
    <property type="entry name" value="Antifreeze-like/N-acetylneuraminic acid synthase C-terminal domain"/>
    <property type="match status" value="1"/>
</dbReference>
<dbReference type="InterPro" id="IPR013974">
    <property type="entry name" value="SAF"/>
</dbReference>
<gene>
    <name evidence="3" type="ORF">HZI73_23120</name>
</gene>
<dbReference type="Proteomes" id="UP000683246">
    <property type="component" value="Chromosome"/>
</dbReference>
<dbReference type="InterPro" id="IPR013132">
    <property type="entry name" value="PseI/NeuA/B-like_N"/>
</dbReference>
<dbReference type="RefSeq" id="WP_212695705.1">
    <property type="nucleotide sequence ID" value="NZ_CP058649.1"/>
</dbReference>
<dbReference type="AlphaFoldDB" id="A0A8J8MNV0"/>
<feature type="domain" description="PseI/NeuA/B-like" evidence="1">
    <location>
        <begin position="59"/>
        <end position="272"/>
    </location>
</feature>
<dbReference type="PANTHER" id="PTHR42966:SF1">
    <property type="entry name" value="SIALIC ACID SYNTHASE"/>
    <property type="match status" value="1"/>
</dbReference>
<dbReference type="KEGG" id="vpy:HZI73_23120"/>
<proteinExistence type="predicted"/>
<dbReference type="EMBL" id="CP058649">
    <property type="protein sequence ID" value="QUI25006.1"/>
    <property type="molecule type" value="Genomic_DNA"/>
</dbReference>
<dbReference type="GO" id="GO:0047444">
    <property type="term" value="F:N-acylneuraminate-9-phosphate synthase activity"/>
    <property type="evidence" value="ECO:0007669"/>
    <property type="project" value="TreeGrafter"/>
</dbReference>
<sequence length="349" mass="40749">MNNKEMLIRNSKEPLIIAETAFSHEGSVDYLKEMITNLRNQKNIAIKFQVLINKDDFLTDSNAIYSEIDKWMLSEEQWSETIEFAYTNSVNVILAVLDRTAIEIAKKNKDKISAVEIHPSCIPDNRLLSEAIQFCNLEDIPLIIGVSGFEIKEMDYLMENYMNNFDKDRLILMYGFQNYPTRLSAVNLKRMRIYEKKYGVKVAYADHTEFDNEIKDHLVSMIYGMGVNIFELHYVLEFGIDRIDYITAYDASRIISLHDKLELLFTALGKEEEGMSDSEIEYSVKFRKIPVYYRDYCEGHTLKANDISFKRSTIKSDYTIYESDKLIGKTINKPVKKDQPILKEEFRLI</sequence>
<evidence type="ECO:0000313" key="4">
    <source>
        <dbReference type="Proteomes" id="UP000683246"/>
    </source>
</evidence>
<dbReference type="Pfam" id="PF08666">
    <property type="entry name" value="SAF"/>
    <property type="match status" value="1"/>
</dbReference>
<dbReference type="Gene3D" id="3.20.20.70">
    <property type="entry name" value="Aldolase class I"/>
    <property type="match status" value="1"/>
</dbReference>
<evidence type="ECO:0000313" key="3">
    <source>
        <dbReference type="EMBL" id="QUI25006.1"/>
    </source>
</evidence>
<dbReference type="InterPro" id="IPR051690">
    <property type="entry name" value="PseI-like"/>
</dbReference>
<name>A0A8J8MNV0_9FIRM</name>